<dbReference type="CDD" id="cd17510">
    <property type="entry name" value="T3SC_YbjN-like_2"/>
    <property type="match status" value="1"/>
</dbReference>
<dbReference type="KEGG" id="aman:B6F84_01955"/>
<dbReference type="InterPro" id="IPR018747">
    <property type="entry name" value="DUF2299"/>
</dbReference>
<protein>
    <recommendedName>
        <fullName evidence="3">DUF2299 domain-containing protein</fullName>
    </recommendedName>
</protein>
<dbReference type="STRING" id="282676.B6F84_01955"/>
<proteinExistence type="predicted"/>
<dbReference type="Proteomes" id="UP000193404">
    <property type="component" value="Chromosome"/>
</dbReference>
<name>A0A1W6JXD8_9CREN</name>
<dbReference type="RefSeq" id="WP_148690662.1">
    <property type="nucleotide sequence ID" value="NZ_CP020477.1"/>
</dbReference>
<gene>
    <name evidence="1" type="ORF">B6F84_01955</name>
</gene>
<dbReference type="OrthoDB" id="33206at2157"/>
<evidence type="ECO:0000313" key="2">
    <source>
        <dbReference type="Proteomes" id="UP000193404"/>
    </source>
</evidence>
<dbReference type="Gene3D" id="3.30.1460.10">
    <property type="match status" value="1"/>
</dbReference>
<dbReference type="EMBL" id="CP020477">
    <property type="protein sequence ID" value="ARM74909.1"/>
    <property type="molecule type" value="Genomic_DNA"/>
</dbReference>
<dbReference type="Pfam" id="PF10061">
    <property type="entry name" value="DUF2299"/>
    <property type="match status" value="1"/>
</dbReference>
<dbReference type="AlphaFoldDB" id="A0A1W6JXD8"/>
<keyword evidence="2" id="KW-1185">Reference proteome</keyword>
<accession>A0A1W6JXD8</accession>
<organism evidence="1 2">
    <name type="scientific">Acidianus manzaensis</name>
    <dbReference type="NCBI Taxonomy" id="282676"/>
    <lineage>
        <taxon>Archaea</taxon>
        <taxon>Thermoproteota</taxon>
        <taxon>Thermoprotei</taxon>
        <taxon>Sulfolobales</taxon>
        <taxon>Sulfolobaceae</taxon>
        <taxon>Acidianus</taxon>
    </lineage>
</organism>
<dbReference type="GeneID" id="41589644"/>
<sequence>MNSKSNDNKILEWVKELGLTTNTPPQAREPFHIVAIPPQNAGPALEIVRPPNQNIYLVVMGIGIHQAHQDGLRGMKQEDRKKFLTELKYDLLKMGVDFAFMPLEGEIPQAIQISRMLLAEDLTPNDFINAVYLVRNAGLYTIFKFSDTFGSTQNKFQAIRYT</sequence>
<evidence type="ECO:0008006" key="3">
    <source>
        <dbReference type="Google" id="ProtNLM"/>
    </source>
</evidence>
<reference evidence="1 2" key="1">
    <citation type="submission" date="2017-03" db="EMBL/GenBank/DDBJ databases">
        <title>Sulfur activation and transportation mechanism of thermophilic Archaea Acidianus manzaensis YN-25.</title>
        <authorList>
            <person name="Ma Y."/>
            <person name="Yang Y."/>
            <person name="Xia J."/>
        </authorList>
    </citation>
    <scope>NUCLEOTIDE SEQUENCE [LARGE SCALE GENOMIC DNA]</scope>
    <source>
        <strain evidence="1 2">YN-25</strain>
    </source>
</reference>
<evidence type="ECO:0000313" key="1">
    <source>
        <dbReference type="EMBL" id="ARM74909.1"/>
    </source>
</evidence>